<gene>
    <name evidence="14" type="ORF">B0T21DRAFT_408059</name>
</gene>
<dbReference type="EC" id="2.1.1.214" evidence="9"/>
<comment type="subcellular location">
    <subcellularLocation>
        <location evidence="1">Cytoplasm</location>
    </subcellularLocation>
</comment>
<feature type="region of interest" description="Disordered" evidence="11">
    <location>
        <begin position="432"/>
        <end position="486"/>
    </location>
</feature>
<evidence type="ECO:0000313" key="14">
    <source>
        <dbReference type="EMBL" id="KAK0745001.1"/>
    </source>
</evidence>
<dbReference type="GO" id="GO:0005737">
    <property type="term" value="C:cytoplasm"/>
    <property type="evidence" value="ECO:0007669"/>
    <property type="project" value="UniProtKB-SubCell"/>
</dbReference>
<dbReference type="GO" id="GO:0032259">
    <property type="term" value="P:methylation"/>
    <property type="evidence" value="ECO:0007669"/>
    <property type="project" value="UniProtKB-UniRule"/>
</dbReference>
<feature type="domain" description="tRNA (guanine(10)-N(2))-methyltransferase TRMT11 N-terminal" evidence="13">
    <location>
        <begin position="1"/>
        <end position="180"/>
    </location>
</feature>
<evidence type="ECO:0000256" key="10">
    <source>
        <dbReference type="PROSITE-ProRule" id="PRU00959"/>
    </source>
</evidence>
<dbReference type="InterPro" id="IPR016691">
    <property type="entry name" value="TRMT11"/>
</dbReference>
<evidence type="ECO:0000256" key="1">
    <source>
        <dbReference type="ARBA" id="ARBA00004496"/>
    </source>
</evidence>
<keyword evidence="4 10" id="KW-0489">Methyltransferase</keyword>
<evidence type="ECO:0000313" key="15">
    <source>
        <dbReference type="Proteomes" id="UP001172159"/>
    </source>
</evidence>
<accession>A0AA40ESY2</accession>
<dbReference type="InterPro" id="IPR059073">
    <property type="entry name" value="TRMT11_N"/>
</dbReference>
<dbReference type="PIRSF" id="PIRSF017259">
    <property type="entry name" value="tRNA_mtfrase_TRM11"/>
    <property type="match status" value="1"/>
</dbReference>
<dbReference type="PROSITE" id="PS51627">
    <property type="entry name" value="SAM_MT_TRM11"/>
    <property type="match status" value="1"/>
</dbReference>
<evidence type="ECO:0000259" key="13">
    <source>
        <dbReference type="Pfam" id="PF25904"/>
    </source>
</evidence>
<evidence type="ECO:0000256" key="4">
    <source>
        <dbReference type="ARBA" id="ARBA00022603"/>
    </source>
</evidence>
<keyword evidence="6 10" id="KW-0949">S-adenosyl-L-methionine</keyword>
<keyword evidence="8 10" id="KW-0694">RNA-binding</keyword>
<comment type="similarity">
    <text evidence="10">Belongs to the class I-like SAM-binding methyltransferase superfamily. TRM11 methyltransferase family.</text>
</comment>
<dbReference type="Proteomes" id="UP001172159">
    <property type="component" value="Unassembled WGS sequence"/>
</dbReference>
<dbReference type="EMBL" id="JAUKTV010000002">
    <property type="protein sequence ID" value="KAK0745001.1"/>
    <property type="molecule type" value="Genomic_DNA"/>
</dbReference>
<feature type="compositionally biased region" description="Basic and acidic residues" evidence="11">
    <location>
        <begin position="432"/>
        <end position="453"/>
    </location>
</feature>
<dbReference type="Gene3D" id="3.40.50.150">
    <property type="entry name" value="Vaccinia Virus protein VP39"/>
    <property type="match status" value="1"/>
</dbReference>
<dbReference type="InterPro" id="IPR000241">
    <property type="entry name" value="RlmKL-like_Mtase"/>
</dbReference>
<dbReference type="GO" id="GO:0043527">
    <property type="term" value="C:tRNA methyltransferase complex"/>
    <property type="evidence" value="ECO:0007669"/>
    <property type="project" value="UniProtKB-ARBA"/>
</dbReference>
<dbReference type="InterPro" id="IPR029063">
    <property type="entry name" value="SAM-dependent_MTases_sf"/>
</dbReference>
<dbReference type="GO" id="GO:0008033">
    <property type="term" value="P:tRNA processing"/>
    <property type="evidence" value="ECO:0007669"/>
    <property type="project" value="UniProtKB-UniRule"/>
</dbReference>
<dbReference type="GO" id="GO:0000049">
    <property type="term" value="F:tRNA binding"/>
    <property type="evidence" value="ECO:0007669"/>
    <property type="project" value="UniProtKB-UniRule"/>
</dbReference>
<dbReference type="InterPro" id="IPR002052">
    <property type="entry name" value="DNA_methylase_N6_adenine_CS"/>
</dbReference>
<dbReference type="Pfam" id="PF25904">
    <property type="entry name" value="Tmrp11_N"/>
    <property type="match status" value="1"/>
</dbReference>
<keyword evidence="15" id="KW-1185">Reference proteome</keyword>
<dbReference type="PRINTS" id="PR00507">
    <property type="entry name" value="N12N6MTFRASE"/>
</dbReference>
<evidence type="ECO:0000256" key="8">
    <source>
        <dbReference type="ARBA" id="ARBA00022884"/>
    </source>
</evidence>
<reference evidence="14" key="1">
    <citation type="submission" date="2023-06" db="EMBL/GenBank/DDBJ databases">
        <title>Genome-scale phylogeny and comparative genomics of the fungal order Sordariales.</title>
        <authorList>
            <consortium name="Lawrence Berkeley National Laboratory"/>
            <person name="Hensen N."/>
            <person name="Bonometti L."/>
            <person name="Westerberg I."/>
            <person name="Brannstrom I.O."/>
            <person name="Guillou S."/>
            <person name="Cros-Aarteil S."/>
            <person name="Calhoun S."/>
            <person name="Haridas S."/>
            <person name="Kuo A."/>
            <person name="Mondo S."/>
            <person name="Pangilinan J."/>
            <person name="Riley R."/>
            <person name="Labutti K."/>
            <person name="Andreopoulos B."/>
            <person name="Lipzen A."/>
            <person name="Chen C."/>
            <person name="Yanf M."/>
            <person name="Daum C."/>
            <person name="Ng V."/>
            <person name="Clum A."/>
            <person name="Steindorff A."/>
            <person name="Ohm R."/>
            <person name="Martin F."/>
            <person name="Silar P."/>
            <person name="Natvig D."/>
            <person name="Lalanne C."/>
            <person name="Gautier V."/>
            <person name="Ament-Velasquez S.L."/>
            <person name="Kruys A."/>
            <person name="Hutchinson M.I."/>
            <person name="Powell A.J."/>
            <person name="Barry K."/>
            <person name="Miller A.N."/>
            <person name="Grigoriev I.V."/>
            <person name="Debuchy R."/>
            <person name="Gladieux P."/>
            <person name="Thoren M.H."/>
            <person name="Johannesson H."/>
        </authorList>
    </citation>
    <scope>NUCLEOTIDE SEQUENCE</scope>
    <source>
        <strain evidence="14">CBS 540.89</strain>
    </source>
</reference>
<evidence type="ECO:0000256" key="5">
    <source>
        <dbReference type="ARBA" id="ARBA00022679"/>
    </source>
</evidence>
<evidence type="ECO:0000256" key="11">
    <source>
        <dbReference type="SAM" id="MobiDB-lite"/>
    </source>
</evidence>
<dbReference type="PANTHER" id="PTHR13370">
    <property type="entry name" value="RNA METHYLASE-RELATED"/>
    <property type="match status" value="1"/>
</dbReference>
<dbReference type="GO" id="GO:0160102">
    <property type="term" value="F:tRNA (guanine(10)-N2)-methyltransferase activity"/>
    <property type="evidence" value="ECO:0007669"/>
    <property type="project" value="UniProtKB-EC"/>
</dbReference>
<comment type="caution">
    <text evidence="14">The sequence shown here is derived from an EMBL/GenBank/DDBJ whole genome shotgun (WGS) entry which is preliminary data.</text>
</comment>
<keyword evidence="3 10" id="KW-0820">tRNA-binding</keyword>
<dbReference type="AlphaFoldDB" id="A0AA40ESY2"/>
<dbReference type="SUPFAM" id="SSF53335">
    <property type="entry name" value="S-adenosyl-L-methionine-dependent methyltransferases"/>
    <property type="match status" value="1"/>
</dbReference>
<evidence type="ECO:0000256" key="7">
    <source>
        <dbReference type="ARBA" id="ARBA00022694"/>
    </source>
</evidence>
<organism evidence="14 15">
    <name type="scientific">Apiosordaria backusii</name>
    <dbReference type="NCBI Taxonomy" id="314023"/>
    <lineage>
        <taxon>Eukaryota</taxon>
        <taxon>Fungi</taxon>
        <taxon>Dikarya</taxon>
        <taxon>Ascomycota</taxon>
        <taxon>Pezizomycotina</taxon>
        <taxon>Sordariomycetes</taxon>
        <taxon>Sordariomycetidae</taxon>
        <taxon>Sordariales</taxon>
        <taxon>Lasiosphaeriaceae</taxon>
        <taxon>Apiosordaria</taxon>
    </lineage>
</organism>
<dbReference type="PROSITE" id="PS00092">
    <property type="entry name" value="N6_MTASE"/>
    <property type="match status" value="1"/>
</dbReference>
<feature type="domain" description="Ribosomal RNA large subunit methyltransferase K/L-like methyltransferase" evidence="12">
    <location>
        <begin position="190"/>
        <end position="235"/>
    </location>
</feature>
<protein>
    <recommendedName>
        <fullName evidence="9">tRNA (guanine(10)-N(2))-methyltransferase</fullName>
        <ecNumber evidence="9">2.1.1.214</ecNumber>
    </recommendedName>
</protein>
<evidence type="ECO:0000256" key="2">
    <source>
        <dbReference type="ARBA" id="ARBA00022490"/>
    </source>
</evidence>
<proteinExistence type="inferred from homology"/>
<keyword evidence="7 10" id="KW-0819">tRNA processing</keyword>
<name>A0AA40ESY2_9PEZI</name>
<keyword evidence="2" id="KW-0963">Cytoplasm</keyword>
<sequence length="486" mass="54195">MEYLIRFSQSHETFRLPEIQALAVLEGIEMEVVSYSLDSPFCIIRLPSPSPPSLTTTTSLARKLIRRSILAMSIHELWGHGPSLSTLHATIQSTTSHLWPQYLQSSFKFTLDSYQGSRSSPQKVSIINSFSYLGFLGPIKMRNPDEEFILHEDWIFNSTPLGIPEPKYLYFSRYLGSGMRDLPKKLDLKKRRYISTTSMDAELALITANIALAAPGKIFYDPFCGTGSFPIAVAEFGAVAFGSDIDGRSIRGDEKKKTLKGNFEQYGLLGRLGGTFTADLTNSPIRKQPLGAPGGDGNRDGVKGRVFDGIVCDPPYGVREGLMVLGVRDPEKTPWVERKGREMYKQADFIPPRKPYGFLAMLDDILQFAAQTLVDNGRVAFWMPTANDEEQEMPVPSHPYLETLSVSTQVFNKWSRRLICYRRIPDKDVDPAAVKAREEENKPTGKTADELNPFRKAYFEGFQTPPATGTSTPGTPTTTTQTPPPN</sequence>
<keyword evidence="5 10" id="KW-0808">Transferase</keyword>
<evidence type="ECO:0000256" key="6">
    <source>
        <dbReference type="ARBA" id="ARBA00022691"/>
    </source>
</evidence>
<dbReference type="Pfam" id="PF01170">
    <property type="entry name" value="UPF0020"/>
    <property type="match status" value="1"/>
</dbReference>
<evidence type="ECO:0000256" key="3">
    <source>
        <dbReference type="ARBA" id="ARBA00022555"/>
    </source>
</evidence>
<feature type="compositionally biased region" description="Low complexity" evidence="11">
    <location>
        <begin position="463"/>
        <end position="486"/>
    </location>
</feature>
<evidence type="ECO:0000259" key="12">
    <source>
        <dbReference type="Pfam" id="PF01170"/>
    </source>
</evidence>
<dbReference type="PANTHER" id="PTHR13370:SF3">
    <property type="entry name" value="TRNA (GUANINE(10)-N2)-METHYLTRANSFERASE HOMOLOG"/>
    <property type="match status" value="1"/>
</dbReference>
<evidence type="ECO:0000256" key="9">
    <source>
        <dbReference type="ARBA" id="ARBA00066937"/>
    </source>
</evidence>